<feature type="non-terminal residue" evidence="2">
    <location>
        <position position="1"/>
    </location>
</feature>
<dbReference type="EMBL" id="AGQS02006141">
    <property type="protein sequence ID" value="KYF38449.1"/>
    <property type="molecule type" value="Genomic_DNA"/>
</dbReference>
<dbReference type="VEuPathDB" id="ToxoDB:TGARI_372810"/>
<dbReference type="AlphaFoldDB" id="A0A139XI33"/>
<protein>
    <submittedName>
        <fullName evidence="2">Uncharacterized protein</fullName>
    </submittedName>
</protein>
<feature type="compositionally biased region" description="Low complexity" evidence="1">
    <location>
        <begin position="37"/>
        <end position="48"/>
    </location>
</feature>
<evidence type="ECO:0000313" key="3">
    <source>
        <dbReference type="Proteomes" id="UP000074247"/>
    </source>
</evidence>
<organism evidence="2 3">
    <name type="scientific">Toxoplasma gondii ARI</name>
    <dbReference type="NCBI Taxonomy" id="1074872"/>
    <lineage>
        <taxon>Eukaryota</taxon>
        <taxon>Sar</taxon>
        <taxon>Alveolata</taxon>
        <taxon>Apicomplexa</taxon>
        <taxon>Conoidasida</taxon>
        <taxon>Coccidia</taxon>
        <taxon>Eucoccidiorida</taxon>
        <taxon>Eimeriorina</taxon>
        <taxon>Sarcocystidae</taxon>
        <taxon>Toxoplasma</taxon>
    </lineage>
</organism>
<evidence type="ECO:0000256" key="1">
    <source>
        <dbReference type="SAM" id="MobiDB-lite"/>
    </source>
</evidence>
<feature type="region of interest" description="Disordered" evidence="1">
    <location>
        <begin position="29"/>
        <end position="86"/>
    </location>
</feature>
<dbReference type="Proteomes" id="UP000074247">
    <property type="component" value="Unassembled WGS sequence"/>
</dbReference>
<feature type="compositionally biased region" description="Polar residues" evidence="1">
    <location>
        <begin position="62"/>
        <end position="86"/>
    </location>
</feature>
<evidence type="ECO:0000313" key="2">
    <source>
        <dbReference type="EMBL" id="KYF38449.1"/>
    </source>
</evidence>
<proteinExistence type="predicted"/>
<reference evidence="2 3" key="1">
    <citation type="journal article" date="2016" name="Nat. Commun.">
        <title>Local admixture of amplified and diversified secreted pathogenesis determinants shapes mosaic Toxoplasma gondii genomes.</title>
        <authorList>
            <person name="Lorenzi H."/>
            <person name="Khan A."/>
            <person name="Behnke M.S."/>
            <person name="Namasivayam S."/>
            <person name="Swapna L.S."/>
            <person name="Hadjithomas M."/>
            <person name="Karamycheva S."/>
            <person name="Pinney D."/>
            <person name="Brunk B.P."/>
            <person name="Ajioka J.W."/>
            <person name="Ajzenberg D."/>
            <person name="Boothroyd J.C."/>
            <person name="Boyle J.P."/>
            <person name="Darde M.L."/>
            <person name="Diaz-Miranda M.A."/>
            <person name="Dubey J.P."/>
            <person name="Fritz H.M."/>
            <person name="Gennari S.M."/>
            <person name="Gregory B.D."/>
            <person name="Kim K."/>
            <person name="Saeij J.P."/>
            <person name="Su C."/>
            <person name="White M.W."/>
            <person name="Zhu X.Q."/>
            <person name="Howe D.K."/>
            <person name="Rosenthal B.M."/>
            <person name="Grigg M.E."/>
            <person name="Parkinson J."/>
            <person name="Liu L."/>
            <person name="Kissinger J.C."/>
            <person name="Roos D.S."/>
            <person name="Sibley L.D."/>
        </authorList>
    </citation>
    <scope>NUCLEOTIDE SEQUENCE [LARGE SCALE GENOMIC DNA]</scope>
    <source>
        <strain evidence="2 3">ARI</strain>
    </source>
</reference>
<accession>A0A139XI33</accession>
<gene>
    <name evidence="2" type="ORF">TGARI_372810</name>
</gene>
<comment type="caution">
    <text evidence="2">The sequence shown here is derived from an EMBL/GenBank/DDBJ whole genome shotgun (WGS) entry which is preliminary data.</text>
</comment>
<feature type="non-terminal residue" evidence="2">
    <location>
        <position position="86"/>
    </location>
</feature>
<name>A0A139XI33_TOXGO</name>
<sequence>SWLPPIRMPLQQSRINTLSITSTSVPNSGGYLFWPGAPSHSSPHSPASRQRTHITNRRKQEASTTSPTANSRHASESFWTRKQQGA</sequence>